<dbReference type="AlphaFoldDB" id="A0AA48HIY1"/>
<keyword evidence="3" id="KW-1185">Reference proteome</keyword>
<dbReference type="InterPro" id="IPR012338">
    <property type="entry name" value="Beta-lactam/transpept-like"/>
</dbReference>
<evidence type="ECO:0000313" key="2">
    <source>
        <dbReference type="EMBL" id="BDX06129.1"/>
    </source>
</evidence>
<dbReference type="PANTHER" id="PTHR46825">
    <property type="entry name" value="D-ALANYL-D-ALANINE-CARBOXYPEPTIDASE/ENDOPEPTIDASE AMPH"/>
    <property type="match status" value="1"/>
</dbReference>
<evidence type="ECO:0000313" key="3">
    <source>
        <dbReference type="Proteomes" id="UP001333710"/>
    </source>
</evidence>
<dbReference type="PANTHER" id="PTHR46825:SF9">
    <property type="entry name" value="BETA-LACTAMASE-RELATED DOMAIN-CONTAINING PROTEIN"/>
    <property type="match status" value="1"/>
</dbReference>
<proteinExistence type="predicted"/>
<dbReference type="Proteomes" id="UP001333710">
    <property type="component" value="Chromosome"/>
</dbReference>
<dbReference type="InterPro" id="IPR001466">
    <property type="entry name" value="Beta-lactam-related"/>
</dbReference>
<evidence type="ECO:0000259" key="1">
    <source>
        <dbReference type="Pfam" id="PF00144"/>
    </source>
</evidence>
<accession>A0AA48HIY1</accession>
<name>A0AA48HIY1_9ALTE</name>
<dbReference type="Pfam" id="PF00144">
    <property type="entry name" value="Beta-lactamase"/>
    <property type="match status" value="1"/>
</dbReference>
<feature type="domain" description="Beta-lactamase-related" evidence="1">
    <location>
        <begin position="48"/>
        <end position="377"/>
    </location>
</feature>
<organism evidence="2 3">
    <name type="scientific">Planctobacterium marinum</name>
    <dbReference type="NCBI Taxonomy" id="1631968"/>
    <lineage>
        <taxon>Bacteria</taxon>
        <taxon>Pseudomonadati</taxon>
        <taxon>Pseudomonadota</taxon>
        <taxon>Gammaproteobacteria</taxon>
        <taxon>Alteromonadales</taxon>
        <taxon>Alteromonadaceae</taxon>
        <taxon>Planctobacterium</taxon>
    </lineage>
</organism>
<protein>
    <recommendedName>
        <fullName evidence="1">Beta-lactamase-related domain-containing protein</fullName>
    </recommendedName>
</protein>
<reference evidence="2" key="1">
    <citation type="submission" date="2023-01" db="EMBL/GenBank/DDBJ databases">
        <title>Complete genome sequence of Planctobacterium marinum strain Dej080120_11.</title>
        <authorList>
            <person name="Ueki S."/>
            <person name="Maruyama F."/>
        </authorList>
    </citation>
    <scope>NUCLEOTIDE SEQUENCE</scope>
    <source>
        <strain evidence="2">Dej080120_11</strain>
    </source>
</reference>
<gene>
    <name evidence="2" type="ORF">MACH26_16500</name>
</gene>
<sequence>MFLFPGVPAAQQAPESTSHSQNLASFEQALINRYEWGQEQPRTWSIPERLQAHNVPGVALAIIEKNQVVYAKGYGERSALSVSSVDQNTLFSVGSVSKVANATLLLKLVDEGTLKLDTDVNNYLSSWKVPDSRYTRKHPVTLRHILSHTAGFNVHGFPDFLPGETLPDTLDTLNGKAPAKHRAVRVRFTPGSTMDYSGGGITVSQLVASTITKTNYVSLAKDKLFLPLEMSRSTFENPLPESISNVAFAHNDNGKPVALPRGYEAMPEMAASGLWTSASDLAKLVIAINNSYQSKNGFLSQALTKDMLSREQNSWYGLGPRINGEGDSFVFHHGGANNSYRAWIEGHPETGNGVVILTNGSNGHFVHQEIRNAIAQTRKWPVPSDGGFEEPELKN</sequence>
<dbReference type="EMBL" id="AP027272">
    <property type="protein sequence ID" value="BDX06129.1"/>
    <property type="molecule type" value="Genomic_DNA"/>
</dbReference>
<dbReference type="KEGG" id="pmaw:MACH26_16500"/>
<dbReference type="SUPFAM" id="SSF56601">
    <property type="entry name" value="beta-lactamase/transpeptidase-like"/>
    <property type="match status" value="1"/>
</dbReference>
<dbReference type="InterPro" id="IPR050491">
    <property type="entry name" value="AmpC-like"/>
</dbReference>
<dbReference type="Gene3D" id="3.40.710.10">
    <property type="entry name" value="DD-peptidase/beta-lactamase superfamily"/>
    <property type="match status" value="1"/>
</dbReference>